<keyword evidence="3" id="KW-1185">Reference proteome</keyword>
<proteinExistence type="predicted"/>
<gene>
    <name evidence="2" type="ordered locus">Swoo_0839</name>
</gene>
<keyword evidence="1" id="KW-0732">Signal</keyword>
<feature type="chain" id="PRO_5002766515" description="DUF1330 domain-containing protein" evidence="1">
    <location>
        <begin position="24"/>
        <end position="256"/>
    </location>
</feature>
<organism evidence="2 3">
    <name type="scientific">Shewanella woodyi (strain ATCC 51908 / MS32)</name>
    <dbReference type="NCBI Taxonomy" id="392500"/>
    <lineage>
        <taxon>Bacteria</taxon>
        <taxon>Pseudomonadati</taxon>
        <taxon>Pseudomonadota</taxon>
        <taxon>Gammaproteobacteria</taxon>
        <taxon>Alteromonadales</taxon>
        <taxon>Shewanellaceae</taxon>
        <taxon>Shewanella</taxon>
    </lineage>
</organism>
<evidence type="ECO:0008006" key="4">
    <source>
        <dbReference type="Google" id="ProtNLM"/>
    </source>
</evidence>
<evidence type="ECO:0000256" key="1">
    <source>
        <dbReference type="SAM" id="SignalP"/>
    </source>
</evidence>
<feature type="signal peptide" evidence="1">
    <location>
        <begin position="1"/>
        <end position="23"/>
    </location>
</feature>
<protein>
    <recommendedName>
        <fullName evidence="4">DUF1330 domain-containing protein</fullName>
    </recommendedName>
</protein>
<dbReference type="AlphaFoldDB" id="B1KEY3"/>
<accession>B1KEY3</accession>
<sequence precursor="true">MRINNKSLIPHTMLLTLSLGLLACTNNVSSPKSSPQTGVTHKETSINLSKGQLFSLVMPKRREAGEQARQKYYKEVLPLGESFGLKREALLQIDDTLVGNFSPDGLIFYSWPSKAAENKLISHQDWPSMKQSRPQGWNEIKIYTQELERDLHLTFKPDKHYTLAVAWLNPTNPNDYLQYMDNIKESVNELGGRFIYKMNNPNFEAHASPLIAPGQLTFVEWDTPDGIAKFQQSSTFKQHSHLIKSGVNRFELYKLK</sequence>
<name>B1KEY3_SHEWM</name>
<dbReference type="KEGG" id="swd:Swoo_0839"/>
<evidence type="ECO:0000313" key="2">
    <source>
        <dbReference type="EMBL" id="ACA85134.1"/>
    </source>
</evidence>
<dbReference type="RefSeq" id="WP_012323481.1">
    <property type="nucleotide sequence ID" value="NC_010506.1"/>
</dbReference>
<evidence type="ECO:0000313" key="3">
    <source>
        <dbReference type="Proteomes" id="UP000002168"/>
    </source>
</evidence>
<dbReference type="Proteomes" id="UP000002168">
    <property type="component" value="Chromosome"/>
</dbReference>
<reference evidence="2 3" key="1">
    <citation type="submission" date="2008-02" db="EMBL/GenBank/DDBJ databases">
        <title>Complete sequence of Shewanella woodyi ATCC 51908.</title>
        <authorList>
            <consortium name="US DOE Joint Genome Institute"/>
            <person name="Copeland A."/>
            <person name="Lucas S."/>
            <person name="Lapidus A."/>
            <person name="Glavina del Rio T."/>
            <person name="Dalin E."/>
            <person name="Tice H."/>
            <person name="Bruce D."/>
            <person name="Goodwin L."/>
            <person name="Pitluck S."/>
            <person name="Sims D."/>
            <person name="Brettin T."/>
            <person name="Detter J.C."/>
            <person name="Han C."/>
            <person name="Kuske C.R."/>
            <person name="Schmutz J."/>
            <person name="Larimer F."/>
            <person name="Land M."/>
            <person name="Hauser L."/>
            <person name="Kyrpides N."/>
            <person name="Lykidis A."/>
            <person name="Zhao J.-S."/>
            <person name="Richardson P."/>
        </authorList>
    </citation>
    <scope>NUCLEOTIDE SEQUENCE [LARGE SCALE GENOMIC DNA]</scope>
    <source>
        <strain evidence="3">ATCC 51908 / MS32</strain>
    </source>
</reference>
<dbReference type="EMBL" id="CP000961">
    <property type="protein sequence ID" value="ACA85134.1"/>
    <property type="molecule type" value="Genomic_DNA"/>
</dbReference>
<dbReference type="HOGENOM" id="CLU_1085419_0_0_6"/>
<dbReference type="PROSITE" id="PS51257">
    <property type="entry name" value="PROKAR_LIPOPROTEIN"/>
    <property type="match status" value="1"/>
</dbReference>
<dbReference type="eggNOG" id="ENOG5032XV5">
    <property type="taxonomic scope" value="Bacteria"/>
</dbReference>